<keyword evidence="4" id="KW-0378">Hydrolase</keyword>
<dbReference type="InterPro" id="IPR048269">
    <property type="entry name" value="RNase_U2"/>
</dbReference>
<organism evidence="8 9">
    <name type="scientific">Rhizoctonia solani</name>
    <dbReference type="NCBI Taxonomy" id="456999"/>
    <lineage>
        <taxon>Eukaryota</taxon>
        <taxon>Fungi</taxon>
        <taxon>Dikarya</taxon>
        <taxon>Basidiomycota</taxon>
        <taxon>Agaricomycotina</taxon>
        <taxon>Agaricomycetes</taxon>
        <taxon>Cantharellales</taxon>
        <taxon>Ceratobasidiaceae</taxon>
        <taxon>Rhizoctonia</taxon>
    </lineage>
</organism>
<keyword evidence="5" id="KW-1015">Disulfide bond</keyword>
<accession>A0A8H3H012</accession>
<dbReference type="GO" id="GO:0016829">
    <property type="term" value="F:lyase activity"/>
    <property type="evidence" value="ECO:0007669"/>
    <property type="project" value="UniProtKB-KW"/>
</dbReference>
<dbReference type="Pfam" id="PF00545">
    <property type="entry name" value="Ribonuclease"/>
    <property type="match status" value="1"/>
</dbReference>
<dbReference type="Gene3D" id="3.10.450.30">
    <property type="entry name" value="Microbial ribonucleases"/>
    <property type="match status" value="1"/>
</dbReference>
<dbReference type="GO" id="GO:0004521">
    <property type="term" value="F:RNA endonuclease activity"/>
    <property type="evidence" value="ECO:0007669"/>
    <property type="project" value="InterPro"/>
</dbReference>
<evidence type="ECO:0000256" key="7">
    <source>
        <dbReference type="SAM" id="SignalP"/>
    </source>
</evidence>
<evidence type="ECO:0000256" key="3">
    <source>
        <dbReference type="ARBA" id="ARBA00022759"/>
    </source>
</evidence>
<evidence type="ECO:0000256" key="6">
    <source>
        <dbReference type="ARBA" id="ARBA00023239"/>
    </source>
</evidence>
<dbReference type="GO" id="GO:0003723">
    <property type="term" value="F:RNA binding"/>
    <property type="evidence" value="ECO:0007669"/>
    <property type="project" value="InterPro"/>
</dbReference>
<sequence>MVAFIWNLALLAVAVPALAIPAPTETPDLSKRTIIDGRTADCLGVQFFQQAAVVAAGQAAVNHVRAKTTVGTNKYPHVFRNKPENFVFQAGCNPPYWEFPIMPNGAIFAGRNNNQPGTERVVIGSISSTSNDAHLCGVMTHIGATGNGFKECILT</sequence>
<reference evidence="8" key="1">
    <citation type="submission" date="2021-01" db="EMBL/GenBank/DDBJ databases">
        <authorList>
            <person name="Kaushik A."/>
        </authorList>
    </citation>
    <scope>NUCLEOTIDE SEQUENCE</scope>
    <source>
        <strain evidence="8">AG3-T5</strain>
    </source>
</reference>
<keyword evidence="2 7" id="KW-0732">Signal</keyword>
<gene>
    <name evidence="8" type="ORF">RDB_LOCUS184766</name>
</gene>
<comment type="caution">
    <text evidence="8">The sequence shown here is derived from an EMBL/GenBank/DDBJ whole genome shotgun (WGS) entry which is preliminary data.</text>
</comment>
<evidence type="ECO:0000256" key="1">
    <source>
        <dbReference type="ARBA" id="ARBA00022722"/>
    </source>
</evidence>
<dbReference type="InterPro" id="IPR000026">
    <property type="entry name" value="N1-like"/>
</dbReference>
<dbReference type="GO" id="GO:0016787">
    <property type="term" value="F:hydrolase activity"/>
    <property type="evidence" value="ECO:0007669"/>
    <property type="project" value="UniProtKB-KW"/>
</dbReference>
<dbReference type="AlphaFoldDB" id="A0A8H3H012"/>
<dbReference type="PIRSF" id="PIRSF037430">
    <property type="entry name" value="RNase_U2"/>
    <property type="match status" value="1"/>
</dbReference>
<dbReference type="Proteomes" id="UP000663841">
    <property type="component" value="Unassembled WGS sequence"/>
</dbReference>
<dbReference type="SUPFAM" id="SSF53933">
    <property type="entry name" value="Microbial ribonucleases"/>
    <property type="match status" value="1"/>
</dbReference>
<feature type="signal peptide" evidence="7">
    <location>
        <begin position="1"/>
        <end position="19"/>
    </location>
</feature>
<keyword evidence="1" id="KW-0540">Nuclease</keyword>
<keyword evidence="3" id="KW-0255">Endonuclease</keyword>
<dbReference type="PANTHER" id="PTHR42104:SF1">
    <property type="entry name" value="EXTRACELLULAR GUANYL-SPECIFIC RIBONUCLEASE RNTA (AFU_ORTHOLOGUE AFUA_4G03230)"/>
    <property type="match status" value="1"/>
</dbReference>
<protein>
    <submittedName>
        <fullName evidence="8">Uncharacterized protein</fullName>
    </submittedName>
</protein>
<evidence type="ECO:0000256" key="5">
    <source>
        <dbReference type="ARBA" id="ARBA00023157"/>
    </source>
</evidence>
<dbReference type="EMBL" id="CAJMWW010000557">
    <property type="protein sequence ID" value="CAE6473702.1"/>
    <property type="molecule type" value="Genomic_DNA"/>
</dbReference>
<proteinExistence type="predicted"/>
<evidence type="ECO:0000256" key="4">
    <source>
        <dbReference type="ARBA" id="ARBA00022801"/>
    </source>
</evidence>
<dbReference type="PANTHER" id="PTHR42104">
    <property type="entry name" value="EXTRACELLULAR GUANYL-SPECIFIC RIBONUCLEASE RNTA (AFU_ORTHOLOGUE AFUA_4G03230)"/>
    <property type="match status" value="1"/>
</dbReference>
<feature type="chain" id="PRO_5034007348" evidence="7">
    <location>
        <begin position="20"/>
        <end position="155"/>
    </location>
</feature>
<name>A0A8H3H012_9AGAM</name>
<evidence type="ECO:0000256" key="2">
    <source>
        <dbReference type="ARBA" id="ARBA00022729"/>
    </source>
</evidence>
<evidence type="ECO:0000313" key="9">
    <source>
        <dbReference type="Proteomes" id="UP000663841"/>
    </source>
</evidence>
<evidence type="ECO:0000313" key="8">
    <source>
        <dbReference type="EMBL" id="CAE6473702.1"/>
    </source>
</evidence>
<keyword evidence="6" id="KW-0456">Lyase</keyword>
<dbReference type="InterPro" id="IPR016191">
    <property type="entry name" value="Ribonuclease/ribotoxin"/>
</dbReference>